<comment type="caution">
    <text evidence="3">The sequence shown here is derived from an EMBL/GenBank/DDBJ whole genome shotgun (WGS) entry which is preliminary data.</text>
</comment>
<dbReference type="PANTHER" id="PTHR38814:SF1">
    <property type="entry name" value="ENDONUCLEASE NUCS"/>
    <property type="match status" value="1"/>
</dbReference>
<dbReference type="InterPro" id="IPR002793">
    <property type="entry name" value="Endonuclease_NucS"/>
</dbReference>
<evidence type="ECO:0000313" key="4">
    <source>
        <dbReference type="Proteomes" id="UP000240638"/>
    </source>
</evidence>
<feature type="domain" description="Endonuclease NucS C-terminal" evidence="2">
    <location>
        <begin position="8"/>
        <end position="100"/>
    </location>
</feature>
<dbReference type="Pfam" id="PF01939">
    <property type="entry name" value="NucS_C"/>
    <property type="match status" value="1"/>
</dbReference>
<gene>
    <name evidence="3" type="ORF">C9I57_31725</name>
</gene>
<dbReference type="PANTHER" id="PTHR38814">
    <property type="entry name" value="ENDONUCLEASE NUCS"/>
    <property type="match status" value="1"/>
</dbReference>
<dbReference type="GO" id="GO:0003677">
    <property type="term" value="F:DNA binding"/>
    <property type="evidence" value="ECO:0007669"/>
    <property type="project" value="UniProtKB-KW"/>
</dbReference>
<evidence type="ECO:0000256" key="1">
    <source>
        <dbReference type="ARBA" id="ARBA00023125"/>
    </source>
</evidence>
<sequence>MAKPKITEAQIRDHLASHLDLIEPALTLIDTEFHLPNRRGSSGFLDIFARDGDGKLVIIEIKRTDAAAREAIQELYKYVPLLRERFLVKDTDVRLILLSVEWHELATPFAEFAALAPFEVTVGEIVLDDAGTPVAINPVMPVVVATERKLGVRHVLWGFPDEAAATRAVTLLSERIKRSGLTDFVLVQSRPTKPALGGRSFLYFAQRELRFEEYLALIEANCSEDQLTEFRESIADLTELEDRVAEASDAAWLHPLGLPYHEIGADSADISNPEKGGRWFEQGAQDNIQVHRFGRFVDQLLSDATIIDEIRGDGGESDFRLRFSARTDCPPQMKALRARVENIFFFNEAWLGTVTQLIRYAERKPGRARMELIAYSPEDILRAIAASAFGFPGYVPTFRLDIEHEGAIERFIGLPEWDGSPPDFDKVMAEHFSGDTFGYFLACHFGENRTMNRDIMTDLGLRYAVFRETGGKPERVRVQGASIVPVKGEIRSLNLLIHEHHEEVGKLVEIFMTVDQGFAQTIQEFVNNDHNVAERHLAAMLENVPRPEEELYWRGDIDNCDLCGHSFVPLRFMVDAIFKGGIGANVCTLCFLQRGRGIGTGRGQVYEATPKGWLRIAG</sequence>
<dbReference type="InterPro" id="IPR048301">
    <property type="entry name" value="NucS_C"/>
</dbReference>
<dbReference type="GO" id="GO:0004519">
    <property type="term" value="F:endonuclease activity"/>
    <property type="evidence" value="ECO:0007669"/>
    <property type="project" value="InterPro"/>
</dbReference>
<accession>A0A2T3XJZ3</accession>
<dbReference type="RefSeq" id="WP_107154468.1">
    <property type="nucleotide sequence ID" value="NZ_PYUC01000031.1"/>
</dbReference>
<proteinExistence type="predicted"/>
<name>A0A2T3XJZ3_9BURK</name>
<dbReference type="Proteomes" id="UP000240638">
    <property type="component" value="Unassembled WGS sequence"/>
</dbReference>
<reference evidence="3 4" key="1">
    <citation type="submission" date="2018-03" db="EMBL/GenBank/DDBJ databases">
        <title>Whole genome analyses suggest that Burkholderia sensu lato contains two further novel genera in the rhizoxinica-symbiotica group Mycetohabitans gen. nov., and Trinickia gen. nov.: implications for the evolution of diazotrophy and nodulation in the Burkholderiaceae.</title>
        <authorList>
            <person name="Estrada De Los Santos P."/>
            <person name="Palmer M."/>
            <person name="Chavez-Ramirez B."/>
            <person name="Steenkamp E.T."/>
            <person name="Hirsch A.M."/>
            <person name="Manyaka P."/>
            <person name="Maluk M."/>
            <person name="Lafos M."/>
            <person name="Crook M."/>
            <person name="Gross E."/>
            <person name="Simon M.F."/>
            <person name="Bueno Dos Reis Junior F."/>
            <person name="Poole P.S."/>
            <person name="Venter S.N."/>
            <person name="James E.K."/>
        </authorList>
    </citation>
    <scope>NUCLEOTIDE SEQUENCE [LARGE SCALE GENOMIC DNA]</scope>
    <source>
        <strain evidence="3 4">JPY-366</strain>
    </source>
</reference>
<dbReference type="EMBL" id="PYUC01000031">
    <property type="protein sequence ID" value="PTB16782.1"/>
    <property type="molecule type" value="Genomic_DNA"/>
</dbReference>
<dbReference type="Gene3D" id="3.40.1350.10">
    <property type="match status" value="1"/>
</dbReference>
<protein>
    <recommendedName>
        <fullName evidence="2">Endonuclease NucS C-terminal domain-containing protein</fullName>
    </recommendedName>
</protein>
<dbReference type="AlphaFoldDB" id="A0A2T3XJZ3"/>
<keyword evidence="1" id="KW-0238">DNA-binding</keyword>
<evidence type="ECO:0000313" key="3">
    <source>
        <dbReference type="EMBL" id="PTB16782.1"/>
    </source>
</evidence>
<organism evidence="3 4">
    <name type="scientific">Trinickia symbiotica</name>
    <dbReference type="NCBI Taxonomy" id="863227"/>
    <lineage>
        <taxon>Bacteria</taxon>
        <taxon>Pseudomonadati</taxon>
        <taxon>Pseudomonadota</taxon>
        <taxon>Betaproteobacteria</taxon>
        <taxon>Burkholderiales</taxon>
        <taxon>Burkholderiaceae</taxon>
        <taxon>Trinickia</taxon>
    </lineage>
</organism>
<evidence type="ECO:0000259" key="2">
    <source>
        <dbReference type="Pfam" id="PF01939"/>
    </source>
</evidence>
<dbReference type="InterPro" id="IPR011856">
    <property type="entry name" value="tRNA_endonuc-like_dom_sf"/>
</dbReference>